<dbReference type="InterPro" id="IPR010126">
    <property type="entry name" value="Esterase_phb"/>
</dbReference>
<organism evidence="3 4">
    <name type="scientific">Paucimonas lemoignei</name>
    <name type="common">Pseudomonas lemoignei</name>
    <dbReference type="NCBI Taxonomy" id="29443"/>
    <lineage>
        <taxon>Bacteria</taxon>
        <taxon>Pseudomonadati</taxon>
        <taxon>Pseudomonadota</taxon>
        <taxon>Betaproteobacteria</taxon>
        <taxon>Burkholderiales</taxon>
        <taxon>Burkholderiaceae</taxon>
        <taxon>Paucimonas</taxon>
    </lineage>
</organism>
<accession>A0A4R3I1G3</accession>
<sequence>MLITNLSGLWGMSLQRWMKTQQKHNKKLVKLLLKNSTTLPSAVPGVSTRRKVLPLLATSMLTGRQSATASQPAGQWLKFNHPLTVLESGRSGGGMDYWLYLPQRADMARLPLVVMLHGCAQTAPQFAQSTGMNRLADKEGFAVLYPQQIARNHAGRCWRWYNPEVREGEAETAAIASIINQVAERYALDRSRIYIAGISAGAAMANIVALTHPQLIAAVGMHSGVAFGAAQTPMEGYALMQQGAEQDMHQAVRAAASKMGQLPLMPAVLIHGREDSIVHPVNLAHLAEQFRELHHLAGYARENMTLKITEKQATRRSGRSYKNCEYYFGRKRLLQVCEISELGHAWSGGDASVNFSDGCGPNASRMMWEFFRRHHRAAEALTSHPAPDVSEVERIQAGLV</sequence>
<protein>
    <submittedName>
        <fullName evidence="3">Poly(Hydroxyalkanoate) depolymerase family esterase</fullName>
    </submittedName>
</protein>
<dbReference type="SUPFAM" id="SSF53474">
    <property type="entry name" value="alpha/beta-Hydrolases"/>
    <property type="match status" value="1"/>
</dbReference>
<dbReference type="GO" id="GO:0016787">
    <property type="term" value="F:hydrolase activity"/>
    <property type="evidence" value="ECO:0007669"/>
    <property type="project" value="UniProtKB-KW"/>
</dbReference>
<keyword evidence="1" id="KW-0732">Signal</keyword>
<name>A0A4R3I1G3_PAULE</name>
<dbReference type="NCBIfam" id="TIGR01840">
    <property type="entry name" value="esterase_phb"/>
    <property type="match status" value="1"/>
</dbReference>
<dbReference type="Gene3D" id="3.40.50.1820">
    <property type="entry name" value="alpha/beta hydrolase"/>
    <property type="match status" value="1"/>
</dbReference>
<evidence type="ECO:0000256" key="2">
    <source>
        <dbReference type="ARBA" id="ARBA00022801"/>
    </source>
</evidence>
<proteinExistence type="predicted"/>
<dbReference type="InterPro" id="IPR050955">
    <property type="entry name" value="Plant_Biomass_Hydrol_Est"/>
</dbReference>
<gene>
    <name evidence="3" type="ORF">EDC30_102280</name>
</gene>
<dbReference type="PANTHER" id="PTHR43037:SF1">
    <property type="entry name" value="BLL1128 PROTEIN"/>
    <property type="match status" value="1"/>
</dbReference>
<dbReference type="InterPro" id="IPR029058">
    <property type="entry name" value="AB_hydrolase_fold"/>
</dbReference>
<dbReference type="PANTHER" id="PTHR43037">
    <property type="entry name" value="UNNAMED PRODUCT-RELATED"/>
    <property type="match status" value="1"/>
</dbReference>
<evidence type="ECO:0000313" key="3">
    <source>
        <dbReference type="EMBL" id="TCS38541.1"/>
    </source>
</evidence>
<dbReference type="GO" id="GO:0005576">
    <property type="term" value="C:extracellular region"/>
    <property type="evidence" value="ECO:0007669"/>
    <property type="project" value="InterPro"/>
</dbReference>
<dbReference type="Proteomes" id="UP000295382">
    <property type="component" value="Unassembled WGS sequence"/>
</dbReference>
<keyword evidence="2" id="KW-0378">Hydrolase</keyword>
<keyword evidence="4" id="KW-1185">Reference proteome</keyword>
<dbReference type="EMBL" id="SLZQ01000002">
    <property type="protein sequence ID" value="TCS38541.1"/>
    <property type="molecule type" value="Genomic_DNA"/>
</dbReference>
<dbReference type="AlphaFoldDB" id="A0A4R3I1G3"/>
<evidence type="ECO:0000256" key="1">
    <source>
        <dbReference type="ARBA" id="ARBA00022729"/>
    </source>
</evidence>
<reference evidence="3 4" key="1">
    <citation type="submission" date="2019-03" db="EMBL/GenBank/DDBJ databases">
        <title>Genomic Encyclopedia of Type Strains, Phase IV (KMG-IV): sequencing the most valuable type-strain genomes for metagenomic binning, comparative biology and taxonomic classification.</title>
        <authorList>
            <person name="Goeker M."/>
        </authorList>
    </citation>
    <scope>NUCLEOTIDE SEQUENCE [LARGE SCALE GENOMIC DNA]</scope>
    <source>
        <strain evidence="3 4">DSM 7445</strain>
    </source>
</reference>
<comment type="caution">
    <text evidence="3">The sequence shown here is derived from an EMBL/GenBank/DDBJ whole genome shotgun (WGS) entry which is preliminary data.</text>
</comment>
<evidence type="ECO:0000313" key="4">
    <source>
        <dbReference type="Proteomes" id="UP000295382"/>
    </source>
</evidence>
<dbReference type="Pfam" id="PF10503">
    <property type="entry name" value="Esterase_PHB"/>
    <property type="match status" value="1"/>
</dbReference>